<dbReference type="InterPro" id="IPR004509">
    <property type="entry name" value="Competence_ComEA_HhH"/>
</dbReference>
<comment type="caution">
    <text evidence="1">The sequence shown here is derived from an EMBL/GenBank/DDBJ whole genome shotgun (WGS) entry which is preliminary data.</text>
</comment>
<dbReference type="Pfam" id="PF12836">
    <property type="entry name" value="HHH_3"/>
    <property type="match status" value="1"/>
</dbReference>
<accession>A0A233V544</accession>
<dbReference type="NCBIfam" id="TIGR00426">
    <property type="entry name" value="competence protein ComEA helix-hairpin-helix repeat region"/>
    <property type="match status" value="1"/>
</dbReference>
<name>A0A233V544_FINMA</name>
<dbReference type="InterPro" id="IPR019554">
    <property type="entry name" value="Soluble_ligand-bd"/>
</dbReference>
<dbReference type="GO" id="GO:0003677">
    <property type="term" value="F:DNA binding"/>
    <property type="evidence" value="ECO:0007669"/>
    <property type="project" value="InterPro"/>
</dbReference>
<dbReference type="Pfam" id="PF10531">
    <property type="entry name" value="SLBB"/>
    <property type="match status" value="1"/>
</dbReference>
<evidence type="ECO:0000313" key="2">
    <source>
        <dbReference type="Proteomes" id="UP000215413"/>
    </source>
</evidence>
<gene>
    <name evidence="1" type="ORF">B9N49_04065</name>
</gene>
<protein>
    <submittedName>
        <fullName evidence="1">Competence protein</fullName>
    </submittedName>
</protein>
<dbReference type="SUPFAM" id="SSF47781">
    <property type="entry name" value="RuvA domain 2-like"/>
    <property type="match status" value="1"/>
</dbReference>
<dbReference type="InterPro" id="IPR051675">
    <property type="entry name" value="Endo/Exo/Phosphatase_dom_1"/>
</dbReference>
<organism evidence="1 2">
    <name type="scientific">Finegoldia magna</name>
    <name type="common">Peptostreptococcus magnus</name>
    <dbReference type="NCBI Taxonomy" id="1260"/>
    <lineage>
        <taxon>Bacteria</taxon>
        <taxon>Bacillati</taxon>
        <taxon>Bacillota</taxon>
        <taxon>Tissierellia</taxon>
        <taxon>Tissierellales</taxon>
        <taxon>Peptoniphilaceae</taxon>
        <taxon>Finegoldia</taxon>
    </lineage>
</organism>
<proteinExistence type="predicted"/>
<dbReference type="Gene3D" id="3.10.20.600">
    <property type="match status" value="1"/>
</dbReference>
<dbReference type="AlphaFoldDB" id="A0A233V544"/>
<dbReference type="SMART" id="SM00278">
    <property type="entry name" value="HhH1"/>
    <property type="match status" value="2"/>
</dbReference>
<sequence>MNFNFSKDKILIGIAIIVLAGFGYYKSNSDNLNHNQIQALVDTKSTESVNKQSENSAQNSEDNSTKMCQIDGCVNKPGVYHFKKDDRIKDIVELAGGFKQDADTKSVNLAMKLKDEMKIYIPSKSETSKEQNNDTQSSDIVTIKDNNSSNIVNINTADSNKLQTLPGIGPSKAKKIIEFREKNQFKKIEEIKNVDGIGDKTFESLKSLITID</sequence>
<dbReference type="GO" id="GO:0006281">
    <property type="term" value="P:DNA repair"/>
    <property type="evidence" value="ECO:0007669"/>
    <property type="project" value="InterPro"/>
</dbReference>
<dbReference type="Gene3D" id="1.10.150.320">
    <property type="entry name" value="Photosystem II 12 kDa extrinsic protein"/>
    <property type="match status" value="1"/>
</dbReference>
<dbReference type="InterPro" id="IPR003583">
    <property type="entry name" value="Hlx-hairpin-Hlx_DNA-bd_motif"/>
</dbReference>
<dbReference type="Proteomes" id="UP000215413">
    <property type="component" value="Unassembled WGS sequence"/>
</dbReference>
<dbReference type="GO" id="GO:0015627">
    <property type="term" value="C:type II protein secretion system complex"/>
    <property type="evidence" value="ECO:0007669"/>
    <property type="project" value="TreeGrafter"/>
</dbReference>
<dbReference type="RefSeq" id="WP_094205631.1">
    <property type="nucleotide sequence ID" value="NZ_CP085957.1"/>
</dbReference>
<dbReference type="EMBL" id="NDYC01000019">
    <property type="protein sequence ID" value="OXZ27509.1"/>
    <property type="molecule type" value="Genomic_DNA"/>
</dbReference>
<dbReference type="PANTHER" id="PTHR21180:SF32">
    <property type="entry name" value="ENDONUCLEASE_EXONUCLEASE_PHOSPHATASE FAMILY DOMAIN-CONTAINING PROTEIN 1"/>
    <property type="match status" value="1"/>
</dbReference>
<reference evidence="2" key="1">
    <citation type="submission" date="2017-04" db="EMBL/GenBank/DDBJ databases">
        <title>Finegoldia magna isolated from orthopedic joint implant-associated infections.</title>
        <authorList>
            <person name="Bjorklund S."/>
            <person name="Bruggemann H."/>
            <person name="Jensen A."/>
            <person name="Hellmark B."/>
            <person name="Soderquist B."/>
        </authorList>
    </citation>
    <scope>NUCLEOTIDE SEQUENCE [LARGE SCALE GENOMIC DNA]</scope>
    <source>
        <strain evidence="2">CCUG 54800</strain>
    </source>
</reference>
<dbReference type="GO" id="GO:0015628">
    <property type="term" value="P:protein secretion by the type II secretion system"/>
    <property type="evidence" value="ECO:0007669"/>
    <property type="project" value="TreeGrafter"/>
</dbReference>
<dbReference type="InterPro" id="IPR010994">
    <property type="entry name" value="RuvA_2-like"/>
</dbReference>
<evidence type="ECO:0000313" key="1">
    <source>
        <dbReference type="EMBL" id="OXZ27509.1"/>
    </source>
</evidence>
<dbReference type="PANTHER" id="PTHR21180">
    <property type="entry name" value="ENDONUCLEASE/EXONUCLEASE/PHOSPHATASE FAMILY DOMAIN-CONTAINING PROTEIN 1"/>
    <property type="match status" value="1"/>
</dbReference>